<name>A0AAV9B6A8_ACOGR</name>
<feature type="transmembrane region" description="Helical" evidence="1">
    <location>
        <begin position="128"/>
        <end position="153"/>
    </location>
</feature>
<dbReference type="Proteomes" id="UP001179952">
    <property type="component" value="Unassembled WGS sequence"/>
</dbReference>
<reference evidence="2" key="1">
    <citation type="journal article" date="2023" name="Nat. Commun.">
        <title>Diploid and tetraploid genomes of Acorus and the evolution of monocots.</title>
        <authorList>
            <person name="Ma L."/>
            <person name="Liu K.W."/>
            <person name="Li Z."/>
            <person name="Hsiao Y.Y."/>
            <person name="Qi Y."/>
            <person name="Fu T."/>
            <person name="Tang G.D."/>
            <person name="Zhang D."/>
            <person name="Sun W.H."/>
            <person name="Liu D.K."/>
            <person name="Li Y."/>
            <person name="Chen G.Z."/>
            <person name="Liu X.D."/>
            <person name="Liao X.Y."/>
            <person name="Jiang Y.T."/>
            <person name="Yu X."/>
            <person name="Hao Y."/>
            <person name="Huang J."/>
            <person name="Zhao X.W."/>
            <person name="Ke S."/>
            <person name="Chen Y.Y."/>
            <person name="Wu W.L."/>
            <person name="Hsu J.L."/>
            <person name="Lin Y.F."/>
            <person name="Huang M.D."/>
            <person name="Li C.Y."/>
            <person name="Huang L."/>
            <person name="Wang Z.W."/>
            <person name="Zhao X."/>
            <person name="Zhong W.Y."/>
            <person name="Peng D.H."/>
            <person name="Ahmad S."/>
            <person name="Lan S."/>
            <person name="Zhang J.S."/>
            <person name="Tsai W.C."/>
            <person name="Van de Peer Y."/>
            <person name="Liu Z.J."/>
        </authorList>
    </citation>
    <scope>NUCLEOTIDE SEQUENCE</scope>
    <source>
        <strain evidence="2">SCP</strain>
    </source>
</reference>
<evidence type="ECO:0000313" key="2">
    <source>
        <dbReference type="EMBL" id="KAK1271991.1"/>
    </source>
</evidence>
<keyword evidence="1" id="KW-0812">Transmembrane</keyword>
<feature type="transmembrane region" description="Helical" evidence="1">
    <location>
        <begin position="51"/>
        <end position="74"/>
    </location>
</feature>
<dbReference type="EMBL" id="JAUJYN010000005">
    <property type="protein sequence ID" value="KAK1271991.1"/>
    <property type="molecule type" value="Genomic_DNA"/>
</dbReference>
<keyword evidence="1" id="KW-0472">Membrane</keyword>
<comment type="caution">
    <text evidence="2">The sequence shown here is derived from an EMBL/GenBank/DDBJ whole genome shotgun (WGS) entry which is preliminary data.</text>
</comment>
<organism evidence="2 3">
    <name type="scientific">Acorus gramineus</name>
    <name type="common">Dwarf sweet flag</name>
    <dbReference type="NCBI Taxonomy" id="55184"/>
    <lineage>
        <taxon>Eukaryota</taxon>
        <taxon>Viridiplantae</taxon>
        <taxon>Streptophyta</taxon>
        <taxon>Embryophyta</taxon>
        <taxon>Tracheophyta</taxon>
        <taxon>Spermatophyta</taxon>
        <taxon>Magnoliopsida</taxon>
        <taxon>Liliopsida</taxon>
        <taxon>Acoraceae</taxon>
        <taxon>Acorus</taxon>
    </lineage>
</organism>
<reference evidence="2" key="2">
    <citation type="submission" date="2023-06" db="EMBL/GenBank/DDBJ databases">
        <authorList>
            <person name="Ma L."/>
            <person name="Liu K.-W."/>
            <person name="Li Z."/>
            <person name="Hsiao Y.-Y."/>
            <person name="Qi Y."/>
            <person name="Fu T."/>
            <person name="Tang G."/>
            <person name="Zhang D."/>
            <person name="Sun W.-H."/>
            <person name="Liu D.-K."/>
            <person name="Li Y."/>
            <person name="Chen G.-Z."/>
            <person name="Liu X.-D."/>
            <person name="Liao X.-Y."/>
            <person name="Jiang Y.-T."/>
            <person name="Yu X."/>
            <person name="Hao Y."/>
            <person name="Huang J."/>
            <person name="Zhao X.-W."/>
            <person name="Ke S."/>
            <person name="Chen Y.-Y."/>
            <person name="Wu W.-L."/>
            <person name="Hsu J.-L."/>
            <person name="Lin Y.-F."/>
            <person name="Huang M.-D."/>
            <person name="Li C.-Y."/>
            <person name="Huang L."/>
            <person name="Wang Z.-W."/>
            <person name="Zhao X."/>
            <person name="Zhong W.-Y."/>
            <person name="Peng D.-H."/>
            <person name="Ahmad S."/>
            <person name="Lan S."/>
            <person name="Zhang J.-S."/>
            <person name="Tsai W.-C."/>
            <person name="Van De Peer Y."/>
            <person name="Liu Z.-J."/>
        </authorList>
    </citation>
    <scope>NUCLEOTIDE SEQUENCE</scope>
    <source>
        <strain evidence="2">SCP</strain>
        <tissue evidence="2">Leaves</tissue>
    </source>
</reference>
<accession>A0AAV9B6A8</accession>
<sequence length="163" mass="18020">MAKHIWWRLSGCSGLVDKSNSLEELWRAERWLISPGDKSVKAKVSQMLIPAFIWALWISSTHLKLISIALIFFTSAVGISSPVFPARLFRGSPAYAHTLLLSKCYATGVILSTSLPRPRLPRRPWRDFPFSGFVSMAVALVVDVAAISSSVALEATKFSVDQD</sequence>
<feature type="transmembrane region" description="Helical" evidence="1">
    <location>
        <begin position="94"/>
        <end position="116"/>
    </location>
</feature>
<evidence type="ECO:0000256" key="1">
    <source>
        <dbReference type="SAM" id="Phobius"/>
    </source>
</evidence>
<keyword evidence="1" id="KW-1133">Transmembrane helix</keyword>
<evidence type="ECO:0000313" key="3">
    <source>
        <dbReference type="Proteomes" id="UP001179952"/>
    </source>
</evidence>
<keyword evidence="3" id="KW-1185">Reference proteome</keyword>
<dbReference type="AlphaFoldDB" id="A0AAV9B6A8"/>
<proteinExistence type="predicted"/>
<gene>
    <name evidence="2" type="ORF">QJS04_geneDACA006056</name>
</gene>
<protein>
    <submittedName>
        <fullName evidence="2">Uncharacterized protein</fullName>
    </submittedName>
</protein>